<feature type="transmembrane region" description="Helical" evidence="5">
    <location>
        <begin position="441"/>
        <end position="462"/>
    </location>
</feature>
<feature type="transmembrane region" description="Helical" evidence="5">
    <location>
        <begin position="79"/>
        <end position="94"/>
    </location>
</feature>
<sequence length="474" mass="54582">MISFLFLFDKTKFNFLLFWIGLILFYLVWISLFSEVQFIIIPLSFLLIYFIFIKPDYYLPFILLMYLVVVGEINPTLRVVVHLIGFISLSVFLFNNKDKIKSIYETIDKRIKKYLLYFFSIIFISSIFSQLPLKGLEILFKELYFFFIVFSFYVYLKIKGNVSTIIIVVMTAGIVMSLSSILNLKNFSLTDIIFTGSSAFRTGGLLSNVNALSGYIVVVFPFFLCFYILTKSLWLRGVLLLGMILLSLGVLATISRSAGLSIIIGLLFFSYFVNKKVTWTLVLSILIITILSNLLPNTQIIFSALRLEQGFSQRDLLWQLSIDMFKDNWFLGVGPGLWGEKMFNYSPVLQDSFVGYLFYDVNKITEGFNNSHNYYLVFMSDMGIPGLFLALYLPFVFFSLAKENLKISKTVNREFYLLNIAITTIGVSMFIRAFFEGISIITFGWVAIDLPFWIVFTLLSLINNNLKNQIKSTV</sequence>
<feature type="transmembrane region" description="Helical" evidence="5">
    <location>
        <begin position="12"/>
        <end position="30"/>
    </location>
</feature>
<organism evidence="7">
    <name type="scientific">Ignavibacterium album</name>
    <dbReference type="NCBI Taxonomy" id="591197"/>
    <lineage>
        <taxon>Bacteria</taxon>
        <taxon>Pseudomonadati</taxon>
        <taxon>Ignavibacteriota</taxon>
        <taxon>Ignavibacteria</taxon>
        <taxon>Ignavibacteriales</taxon>
        <taxon>Ignavibacteriaceae</taxon>
        <taxon>Ignavibacterium</taxon>
    </lineage>
</organism>
<feature type="transmembrane region" description="Helical" evidence="5">
    <location>
        <begin position="374"/>
        <end position="395"/>
    </location>
</feature>
<feature type="transmembrane region" description="Helical" evidence="5">
    <location>
        <begin position="138"/>
        <end position="156"/>
    </location>
</feature>
<feature type="transmembrane region" description="Helical" evidence="5">
    <location>
        <begin position="416"/>
        <end position="435"/>
    </location>
</feature>
<keyword evidence="4 5" id="KW-0472">Membrane</keyword>
<dbReference type="EMBL" id="DSVI01000018">
    <property type="protein sequence ID" value="HGT48522.1"/>
    <property type="molecule type" value="Genomic_DNA"/>
</dbReference>
<keyword evidence="3 5" id="KW-1133">Transmembrane helix</keyword>
<feature type="domain" description="O-antigen ligase-related" evidence="6">
    <location>
        <begin position="242"/>
        <end position="390"/>
    </location>
</feature>
<dbReference type="PANTHER" id="PTHR37422:SF13">
    <property type="entry name" value="LIPOPOLYSACCHARIDE BIOSYNTHESIS PROTEIN PA4999-RELATED"/>
    <property type="match status" value="1"/>
</dbReference>
<evidence type="ECO:0000256" key="5">
    <source>
        <dbReference type="SAM" id="Phobius"/>
    </source>
</evidence>
<feature type="transmembrane region" description="Helical" evidence="5">
    <location>
        <begin position="114"/>
        <end position="132"/>
    </location>
</feature>
<evidence type="ECO:0000256" key="2">
    <source>
        <dbReference type="ARBA" id="ARBA00022692"/>
    </source>
</evidence>
<proteinExistence type="predicted"/>
<comment type="subcellular location">
    <subcellularLocation>
        <location evidence="1">Membrane</location>
        <topology evidence="1">Multi-pass membrane protein</topology>
    </subcellularLocation>
</comment>
<reference evidence="7" key="1">
    <citation type="journal article" date="2020" name="mSystems">
        <title>Genome- and Community-Level Interaction Insights into Carbon Utilization and Element Cycling Functions of Hydrothermarchaeota in Hydrothermal Sediment.</title>
        <authorList>
            <person name="Zhou Z."/>
            <person name="Liu Y."/>
            <person name="Xu W."/>
            <person name="Pan J."/>
            <person name="Luo Z.H."/>
            <person name="Li M."/>
        </authorList>
    </citation>
    <scope>NUCLEOTIDE SEQUENCE [LARGE SCALE GENOMIC DNA]</scope>
    <source>
        <strain evidence="7">SpSt-500</strain>
    </source>
</reference>
<keyword evidence="7" id="KW-0436">Ligase</keyword>
<keyword evidence="2 5" id="KW-0812">Transmembrane</keyword>
<dbReference type="GO" id="GO:0016874">
    <property type="term" value="F:ligase activity"/>
    <property type="evidence" value="ECO:0007669"/>
    <property type="project" value="UniProtKB-KW"/>
</dbReference>
<comment type="caution">
    <text evidence="7">The sequence shown here is derived from an EMBL/GenBank/DDBJ whole genome shotgun (WGS) entry which is preliminary data.</text>
</comment>
<evidence type="ECO:0000256" key="1">
    <source>
        <dbReference type="ARBA" id="ARBA00004141"/>
    </source>
</evidence>
<gene>
    <name evidence="7" type="ORF">ENS56_10835</name>
</gene>
<accession>A0A832G7N5</accession>
<evidence type="ECO:0000259" key="6">
    <source>
        <dbReference type="Pfam" id="PF04932"/>
    </source>
</evidence>
<dbReference type="GO" id="GO:0016020">
    <property type="term" value="C:membrane"/>
    <property type="evidence" value="ECO:0007669"/>
    <property type="project" value="UniProtKB-SubCell"/>
</dbReference>
<feature type="transmembrane region" description="Helical" evidence="5">
    <location>
        <begin position="238"/>
        <end position="271"/>
    </location>
</feature>
<name>A0A832G7N5_9BACT</name>
<evidence type="ECO:0000313" key="7">
    <source>
        <dbReference type="EMBL" id="HGT48522.1"/>
    </source>
</evidence>
<protein>
    <submittedName>
        <fullName evidence="7">O-antigen ligase domain-containing protein</fullName>
    </submittedName>
</protein>
<feature type="transmembrane region" description="Helical" evidence="5">
    <location>
        <begin position="163"/>
        <end position="182"/>
    </location>
</feature>
<dbReference type="Pfam" id="PF04932">
    <property type="entry name" value="Wzy_C"/>
    <property type="match status" value="1"/>
</dbReference>
<dbReference type="AlphaFoldDB" id="A0A832G7N5"/>
<dbReference type="PANTHER" id="PTHR37422">
    <property type="entry name" value="TEICHURONIC ACID BIOSYNTHESIS PROTEIN TUAE"/>
    <property type="match status" value="1"/>
</dbReference>
<feature type="transmembrane region" description="Helical" evidence="5">
    <location>
        <begin position="277"/>
        <end position="295"/>
    </location>
</feature>
<dbReference type="InterPro" id="IPR007016">
    <property type="entry name" value="O-antigen_ligase-rel_domated"/>
</dbReference>
<feature type="transmembrane region" description="Helical" evidence="5">
    <location>
        <begin position="212"/>
        <end position="229"/>
    </location>
</feature>
<dbReference type="InterPro" id="IPR051533">
    <property type="entry name" value="WaaL-like"/>
</dbReference>
<evidence type="ECO:0000256" key="3">
    <source>
        <dbReference type="ARBA" id="ARBA00022989"/>
    </source>
</evidence>
<evidence type="ECO:0000256" key="4">
    <source>
        <dbReference type="ARBA" id="ARBA00023136"/>
    </source>
</evidence>